<keyword evidence="3 6" id="KW-0489">Methyltransferase</keyword>
<reference evidence="10 11" key="1">
    <citation type="submission" date="2017-02" db="EMBL/GenBank/DDBJ databases">
        <title>Draft genome sequence of Moraxella canis CCUG 8415A type strain.</title>
        <authorList>
            <person name="Engstrom-Jakobsson H."/>
            <person name="Salva-Serra F."/>
            <person name="Thorell K."/>
            <person name="Gonzales-Siles L."/>
            <person name="Karlsson R."/>
            <person name="Boulund F."/>
            <person name="Engstrand L."/>
            <person name="Moore E."/>
        </authorList>
    </citation>
    <scope>NUCLEOTIDE SEQUENCE [LARGE SCALE GENOMIC DNA]</scope>
    <source>
        <strain evidence="10 11">CCUG 8415A</strain>
    </source>
</reference>
<dbReference type="PANTHER" id="PTHR47313">
    <property type="entry name" value="RIBOSOMAL RNA LARGE SUBUNIT METHYLTRANSFERASE K/L"/>
    <property type="match status" value="1"/>
</dbReference>
<accession>A0A1S9ZFX8</accession>
<evidence type="ECO:0000256" key="6">
    <source>
        <dbReference type="HAMAP-Rule" id="MF_01858"/>
    </source>
</evidence>
<dbReference type="CDD" id="cd02440">
    <property type="entry name" value="AdoMet_MTases"/>
    <property type="match status" value="1"/>
</dbReference>
<keyword evidence="2 6" id="KW-0698">rRNA processing</keyword>
<dbReference type="Pfam" id="PF02926">
    <property type="entry name" value="THUMP"/>
    <property type="match status" value="1"/>
</dbReference>
<feature type="domain" description="THUMP" evidence="9">
    <location>
        <begin position="88"/>
        <end position="217"/>
    </location>
</feature>
<comment type="similarity">
    <text evidence="6">Belongs to the methyltransferase superfamily. RlmKL family.</text>
</comment>
<dbReference type="Gene3D" id="3.30.750.80">
    <property type="entry name" value="RNA methyltransferase domain (HRMD) like"/>
    <property type="match status" value="1"/>
</dbReference>
<dbReference type="Pfam" id="PF10672">
    <property type="entry name" value="Methyltrans_SAM"/>
    <property type="match status" value="1"/>
</dbReference>
<gene>
    <name evidence="6" type="primary">rlmL</name>
    <name evidence="10" type="ORF">B0180_09825</name>
</gene>
<dbReference type="NCBIfam" id="NF008748">
    <property type="entry name" value="PRK11783.1"/>
    <property type="match status" value="1"/>
</dbReference>
<dbReference type="EC" id="2.1.1.264" evidence="6"/>
<comment type="subcellular location">
    <subcellularLocation>
        <location evidence="6">Cytoplasm</location>
    </subcellularLocation>
</comment>
<dbReference type="InterPro" id="IPR017244">
    <property type="entry name" value="23SrRNA_methyltr_KL"/>
</dbReference>
<dbReference type="GO" id="GO:0052915">
    <property type="term" value="F:23S rRNA (guanine(2445)-N(2))-methyltransferase activity"/>
    <property type="evidence" value="ECO:0007669"/>
    <property type="project" value="UniProtKB-UniRule"/>
</dbReference>
<dbReference type="GO" id="GO:0005737">
    <property type="term" value="C:cytoplasm"/>
    <property type="evidence" value="ECO:0007669"/>
    <property type="project" value="UniProtKB-SubCell"/>
</dbReference>
<dbReference type="InterPro" id="IPR019614">
    <property type="entry name" value="SAM-dep_methyl-trfase"/>
</dbReference>
<dbReference type="Gene3D" id="3.30.2130.30">
    <property type="match status" value="1"/>
</dbReference>
<comment type="caution">
    <text evidence="10">The sequence shown here is derived from an EMBL/GenBank/DDBJ whole genome shotgun (WGS) entry which is preliminary data.</text>
</comment>
<evidence type="ECO:0000259" key="9">
    <source>
        <dbReference type="PROSITE" id="PS51165"/>
    </source>
</evidence>
<keyword evidence="4 6" id="KW-0808">Transferase</keyword>
<keyword evidence="5 6" id="KW-0949">S-adenosyl-L-methionine</keyword>
<dbReference type="InterPro" id="IPR000241">
    <property type="entry name" value="RlmKL-like_Mtase"/>
</dbReference>
<dbReference type="EC" id="2.1.1.173" evidence="6"/>
<evidence type="ECO:0000256" key="8">
    <source>
        <dbReference type="SAM" id="MobiDB-lite"/>
    </source>
</evidence>
<feature type="compositionally biased region" description="Basic and acidic residues" evidence="8">
    <location>
        <begin position="844"/>
        <end position="888"/>
    </location>
</feature>
<dbReference type="HAMAP" id="MF_01858">
    <property type="entry name" value="23SrRNA_methyltr_KL"/>
    <property type="match status" value="1"/>
</dbReference>
<sequence length="936" mass="105992">MGGSYFLNSYHGLCYNTLFFKTQIWTLMTQHKPSYFADLKNFDVNEFTIVVTCADGLEAALQIELGSFGLSSDVLRAGRVAVITDLAKLYHICLYSRVASRVLLPLGEYHFKQKLSQTAPSQSVEVLDEDVPEALYQFASRIDWTDLFGLEHRFAIRLSTDKRLSVNQQFATLRIKDAIADVFNRAFGARPDVDAKQPDFQIFAAANHKFAEIFLDLSGTSLHRRGYRVANTAAPLKENLAAALLYECGWHEGTYDTIIDPMCGSGTFITEALLMRADYPVGLEKSADEFGFYCWQHHDDEMWDEMVSDATQRFHARLAQMQAKPLTVIACDADAYAVQACHKNLMAAGLSPILDQVTLAQRALYQLPKLLSTLTCSKPLIITNPPYGERLGDTDFIKPLYHGLGLHVAAGMRSVAANTGQAIDATMAVLASHIEHADTLPIIEPQTLRCHNGALTVYFRHGELNLSESSALIFEWQKQEITHPEAQDFINRLQKNLSNLKKQAIKVGVTNLRVYDADLPNFNVAIDVYGDKIHVQEYAPPKQIPADVAKARFNLVLQAVREVFGVPRESIFIKTRAKQSGNEQYTKNDNAAKRRKMWVMRELDAYFYVNFTEYLDTGLFIDHRNMRAKVGAASRAKRVLNLFSYTCTASVHAALSGAKSVTSVDLSANYLDWGKQNFALNGLVLDAMTEDGEKYQFIAHDVFEWIKGHTEQYDVIFIDPPTFSNSKKFKGTFDVQRDHVALINRAMNRLTADGVLYFSNNYMRFEFDESLMARYDVKDITHETIGFDFDLKKPIHRSYEIRHKNAVKSEAVFLDDAVDQKPQPKTPKSFDQPKRFAKKFNQTTDKKPNHKPGKDGKKSHADRFNNFDHRAKRSAPDSRRFNDSDHKPNQATNQPSIKRVYVNPKLADENLAQRLTDKLAEASPQGEKRYKIKKKS</sequence>
<dbReference type="PIRSF" id="PIRSF037618">
    <property type="entry name" value="RNA_Mtase_bacteria_prd"/>
    <property type="match status" value="1"/>
</dbReference>
<feature type="region of interest" description="Disordered" evidence="8">
    <location>
        <begin position="818"/>
        <end position="905"/>
    </location>
</feature>
<dbReference type="SMART" id="SM00981">
    <property type="entry name" value="THUMP"/>
    <property type="match status" value="1"/>
</dbReference>
<dbReference type="InterPro" id="IPR054170">
    <property type="entry name" value="RlmL_1st"/>
</dbReference>
<dbReference type="AlphaFoldDB" id="A0A1S9ZFX8"/>
<dbReference type="EMBL" id="MUXT01000014">
    <property type="protein sequence ID" value="OOR82257.1"/>
    <property type="molecule type" value="Genomic_DNA"/>
</dbReference>
<keyword evidence="7" id="KW-0694">RNA-binding</keyword>
<organism evidence="10 11">
    <name type="scientific">Moraxella canis</name>
    <dbReference type="NCBI Taxonomy" id="90239"/>
    <lineage>
        <taxon>Bacteria</taxon>
        <taxon>Pseudomonadati</taxon>
        <taxon>Pseudomonadota</taxon>
        <taxon>Gammaproteobacteria</taxon>
        <taxon>Moraxellales</taxon>
        <taxon>Moraxellaceae</taxon>
        <taxon>Moraxella</taxon>
    </lineage>
</organism>
<evidence type="ECO:0000256" key="3">
    <source>
        <dbReference type="ARBA" id="ARBA00022603"/>
    </source>
</evidence>
<dbReference type="InterPro" id="IPR004114">
    <property type="entry name" value="THUMP_dom"/>
</dbReference>
<dbReference type="Gene3D" id="3.40.50.150">
    <property type="entry name" value="Vaccinia Virus protein VP39"/>
    <property type="match status" value="2"/>
</dbReference>
<name>A0A1S9ZFX8_9GAMM</name>
<dbReference type="GO" id="GO:0003723">
    <property type="term" value="F:RNA binding"/>
    <property type="evidence" value="ECO:0007669"/>
    <property type="project" value="UniProtKB-UniRule"/>
</dbReference>
<dbReference type="PROSITE" id="PS00092">
    <property type="entry name" value="N6_MTASE"/>
    <property type="match status" value="1"/>
</dbReference>
<dbReference type="GO" id="GO:0070043">
    <property type="term" value="F:rRNA (guanine-N7-)-methyltransferase activity"/>
    <property type="evidence" value="ECO:0007669"/>
    <property type="project" value="UniProtKB-UniRule"/>
</dbReference>
<proteinExistence type="inferred from homology"/>
<dbReference type="RefSeq" id="WP_078256740.1">
    <property type="nucleotide sequence ID" value="NZ_MUXT01000014.1"/>
</dbReference>
<dbReference type="CDD" id="cd11715">
    <property type="entry name" value="THUMP_AdoMetMT"/>
    <property type="match status" value="1"/>
</dbReference>
<dbReference type="PROSITE" id="PS51165">
    <property type="entry name" value="THUMP"/>
    <property type="match status" value="1"/>
</dbReference>
<dbReference type="SUPFAM" id="SSF53335">
    <property type="entry name" value="S-adenosyl-L-methionine-dependent methyltransferases"/>
    <property type="match status" value="2"/>
</dbReference>
<dbReference type="InterPro" id="IPR029063">
    <property type="entry name" value="SAM-dependent_MTases_sf"/>
</dbReference>
<dbReference type="InterPro" id="IPR002052">
    <property type="entry name" value="DNA_methylase_N6_adenine_CS"/>
</dbReference>
<dbReference type="Pfam" id="PF01170">
    <property type="entry name" value="UPF0020"/>
    <property type="match status" value="1"/>
</dbReference>
<comment type="catalytic activity">
    <reaction evidence="6">
        <text>guanosine(2445) in 23S rRNA + S-adenosyl-L-methionine = N(2)-methylguanosine(2445) in 23S rRNA + S-adenosyl-L-homocysteine + H(+)</text>
        <dbReference type="Rhea" id="RHEA:42740"/>
        <dbReference type="Rhea" id="RHEA-COMP:10215"/>
        <dbReference type="Rhea" id="RHEA-COMP:10216"/>
        <dbReference type="ChEBI" id="CHEBI:15378"/>
        <dbReference type="ChEBI" id="CHEBI:57856"/>
        <dbReference type="ChEBI" id="CHEBI:59789"/>
        <dbReference type="ChEBI" id="CHEBI:74269"/>
        <dbReference type="ChEBI" id="CHEBI:74481"/>
        <dbReference type="EC" id="2.1.1.173"/>
    </reaction>
</comment>
<evidence type="ECO:0000256" key="5">
    <source>
        <dbReference type="ARBA" id="ARBA00022691"/>
    </source>
</evidence>
<comment type="catalytic activity">
    <reaction evidence="6">
        <text>guanosine(2069) in 23S rRNA + S-adenosyl-L-methionine = N(2)-methylguanosine(2069) in 23S rRNA + S-adenosyl-L-homocysteine + H(+)</text>
        <dbReference type="Rhea" id="RHEA:43772"/>
        <dbReference type="Rhea" id="RHEA-COMP:10688"/>
        <dbReference type="Rhea" id="RHEA-COMP:10689"/>
        <dbReference type="ChEBI" id="CHEBI:15378"/>
        <dbReference type="ChEBI" id="CHEBI:57856"/>
        <dbReference type="ChEBI" id="CHEBI:59789"/>
        <dbReference type="ChEBI" id="CHEBI:74269"/>
        <dbReference type="ChEBI" id="CHEBI:74481"/>
        <dbReference type="EC" id="2.1.1.264"/>
    </reaction>
</comment>
<keyword evidence="1 6" id="KW-0963">Cytoplasm</keyword>
<dbReference type="Proteomes" id="UP000190322">
    <property type="component" value="Unassembled WGS sequence"/>
</dbReference>
<evidence type="ECO:0000256" key="1">
    <source>
        <dbReference type="ARBA" id="ARBA00022490"/>
    </source>
</evidence>
<comment type="function">
    <text evidence="6">Specifically methylates the guanine in position 2445 (m2G2445) and the guanine in position 2069 (m7G2069) of 23S rRNA.</text>
</comment>
<evidence type="ECO:0000313" key="10">
    <source>
        <dbReference type="EMBL" id="OOR82257.1"/>
    </source>
</evidence>
<dbReference type="PANTHER" id="PTHR47313:SF1">
    <property type="entry name" value="RIBOSOMAL RNA LARGE SUBUNIT METHYLTRANSFERASE K_L"/>
    <property type="match status" value="1"/>
</dbReference>
<feature type="region of interest" description="Disordered" evidence="8">
    <location>
        <begin position="917"/>
        <end position="936"/>
    </location>
</feature>
<protein>
    <recommendedName>
        <fullName evidence="6">Ribosomal RNA large subunit methyltransferase K/L</fullName>
    </recommendedName>
    <domain>
        <recommendedName>
            <fullName evidence="6">23S rRNA m2G2445 methyltransferase</fullName>
            <ecNumber evidence="6">2.1.1.173</ecNumber>
        </recommendedName>
        <alternativeName>
            <fullName evidence="6">rRNA (guanine-N(2)-)-methyltransferase RlmL</fullName>
        </alternativeName>
    </domain>
    <domain>
        <recommendedName>
            <fullName evidence="6">23S rRNA m7G2069 methyltransferase</fullName>
            <ecNumber evidence="6">2.1.1.264</ecNumber>
        </recommendedName>
        <alternativeName>
            <fullName evidence="6">rRNA (guanine-N(7)-)-methyltransferase RlmK</fullName>
        </alternativeName>
    </domain>
</protein>
<evidence type="ECO:0000256" key="2">
    <source>
        <dbReference type="ARBA" id="ARBA00022552"/>
    </source>
</evidence>
<evidence type="ECO:0000256" key="4">
    <source>
        <dbReference type="ARBA" id="ARBA00022679"/>
    </source>
</evidence>
<dbReference type="Pfam" id="PF22020">
    <property type="entry name" value="RlmL_1st"/>
    <property type="match status" value="1"/>
</dbReference>
<evidence type="ECO:0000313" key="11">
    <source>
        <dbReference type="Proteomes" id="UP000190322"/>
    </source>
</evidence>
<evidence type="ECO:0000256" key="7">
    <source>
        <dbReference type="PROSITE-ProRule" id="PRU00529"/>
    </source>
</evidence>